<protein>
    <submittedName>
        <fullName evidence="1">Uncharacterized protein</fullName>
    </submittedName>
</protein>
<reference evidence="1 2" key="1">
    <citation type="journal article" date="2013" name="Curr. Biol.">
        <title>The Genome of the Foraminiferan Reticulomyxa filosa.</title>
        <authorList>
            <person name="Glockner G."/>
            <person name="Hulsmann N."/>
            <person name="Schleicher M."/>
            <person name="Noegel A.A."/>
            <person name="Eichinger L."/>
            <person name="Gallinger C."/>
            <person name="Pawlowski J."/>
            <person name="Sierra R."/>
            <person name="Euteneuer U."/>
            <person name="Pillet L."/>
            <person name="Moustafa A."/>
            <person name="Platzer M."/>
            <person name="Groth M."/>
            <person name="Szafranski K."/>
            <person name="Schliwa M."/>
        </authorList>
    </citation>
    <scope>NUCLEOTIDE SEQUENCE [LARGE SCALE GENOMIC DNA]</scope>
</reference>
<evidence type="ECO:0000313" key="2">
    <source>
        <dbReference type="Proteomes" id="UP000023152"/>
    </source>
</evidence>
<organism evidence="1 2">
    <name type="scientific">Reticulomyxa filosa</name>
    <dbReference type="NCBI Taxonomy" id="46433"/>
    <lineage>
        <taxon>Eukaryota</taxon>
        <taxon>Sar</taxon>
        <taxon>Rhizaria</taxon>
        <taxon>Retaria</taxon>
        <taxon>Foraminifera</taxon>
        <taxon>Monothalamids</taxon>
        <taxon>Reticulomyxidae</taxon>
        <taxon>Reticulomyxa</taxon>
    </lineage>
</organism>
<dbReference type="EMBL" id="ASPP01024919">
    <property type="protein sequence ID" value="ETO08502.1"/>
    <property type="molecule type" value="Genomic_DNA"/>
</dbReference>
<proteinExistence type="predicted"/>
<name>X6M4W3_RETFI</name>
<comment type="caution">
    <text evidence="1">The sequence shown here is derived from an EMBL/GenBank/DDBJ whole genome shotgun (WGS) entry which is preliminary data.</text>
</comment>
<sequence length="175" mass="21551">LWFYITYIFYVVFSKYVVSSHMLSAPKLFHKQLFLFIHIILFVKPFNIKYNKFIEDQVDIGLWMRNILIVRRKRRYIKKKKEFSEIKQYLEQKKMKTFLHLFKISIGEINQFVDIYKIDYLKESKKCGDCGRSSEKEIILYCTKRLLVRSFKKEKEKGFFNIFEKFFHLFGRFNN</sequence>
<accession>X6M4W3</accession>
<evidence type="ECO:0000313" key="1">
    <source>
        <dbReference type="EMBL" id="ETO08502.1"/>
    </source>
</evidence>
<gene>
    <name evidence="1" type="ORF">RFI_28885</name>
</gene>
<dbReference type="AlphaFoldDB" id="X6M4W3"/>
<feature type="non-terminal residue" evidence="1">
    <location>
        <position position="1"/>
    </location>
</feature>
<dbReference type="Proteomes" id="UP000023152">
    <property type="component" value="Unassembled WGS sequence"/>
</dbReference>
<keyword evidence="2" id="KW-1185">Reference proteome</keyword>